<protein>
    <recommendedName>
        <fullName evidence="4">F-box domain-containing protein</fullName>
    </recommendedName>
</protein>
<dbReference type="SMART" id="SM00320">
    <property type="entry name" value="WD40"/>
    <property type="match status" value="7"/>
</dbReference>
<evidence type="ECO:0000259" key="4">
    <source>
        <dbReference type="PROSITE" id="PS50181"/>
    </source>
</evidence>
<evidence type="ECO:0000313" key="5">
    <source>
        <dbReference type="EMBL" id="RKP02659.1"/>
    </source>
</evidence>
<reference evidence="6" key="1">
    <citation type="journal article" date="2018" name="Nat. Microbiol.">
        <title>Leveraging single-cell genomics to expand the fungal tree of life.</title>
        <authorList>
            <person name="Ahrendt S.R."/>
            <person name="Quandt C.A."/>
            <person name="Ciobanu D."/>
            <person name="Clum A."/>
            <person name="Salamov A."/>
            <person name="Andreopoulos B."/>
            <person name="Cheng J.F."/>
            <person name="Woyke T."/>
            <person name="Pelin A."/>
            <person name="Henrissat B."/>
            <person name="Reynolds N.K."/>
            <person name="Benny G.L."/>
            <person name="Smith M.E."/>
            <person name="James T.Y."/>
            <person name="Grigoriev I.V."/>
        </authorList>
    </citation>
    <scope>NUCLEOTIDE SEQUENCE [LARGE SCALE GENOMIC DNA]</scope>
    <source>
        <strain evidence="6">ATCC 52028</strain>
    </source>
</reference>
<keyword evidence="1 3" id="KW-0853">WD repeat</keyword>
<dbReference type="SUPFAM" id="SSF50978">
    <property type="entry name" value="WD40 repeat-like"/>
    <property type="match status" value="1"/>
</dbReference>
<feature type="repeat" description="WD" evidence="3">
    <location>
        <begin position="331"/>
        <end position="370"/>
    </location>
</feature>
<gene>
    <name evidence="5" type="ORF">CXG81DRAFT_10549</name>
</gene>
<evidence type="ECO:0000256" key="2">
    <source>
        <dbReference type="ARBA" id="ARBA00022737"/>
    </source>
</evidence>
<dbReference type="PANTHER" id="PTHR14604:SF4">
    <property type="entry name" value="F-BOX DOMAIN-CONTAINING PROTEIN"/>
    <property type="match status" value="1"/>
</dbReference>
<dbReference type="Proteomes" id="UP000274922">
    <property type="component" value="Unassembled WGS sequence"/>
</dbReference>
<dbReference type="InterPro" id="IPR020472">
    <property type="entry name" value="WD40_PAC1"/>
</dbReference>
<dbReference type="SUPFAM" id="SSF81383">
    <property type="entry name" value="F-box domain"/>
    <property type="match status" value="1"/>
</dbReference>
<dbReference type="Pfam" id="PF00400">
    <property type="entry name" value="WD40"/>
    <property type="match status" value="6"/>
</dbReference>
<dbReference type="Gene3D" id="1.20.1280.50">
    <property type="match status" value="1"/>
</dbReference>
<dbReference type="PROSITE" id="PS50082">
    <property type="entry name" value="WD_REPEATS_2"/>
    <property type="match status" value="6"/>
</dbReference>
<keyword evidence="6" id="KW-1185">Reference proteome</keyword>
<evidence type="ECO:0000256" key="3">
    <source>
        <dbReference type="PROSITE-ProRule" id="PRU00221"/>
    </source>
</evidence>
<dbReference type="Gene3D" id="2.130.10.10">
    <property type="entry name" value="YVTN repeat-like/Quinoprotein amine dehydrogenase"/>
    <property type="match status" value="2"/>
</dbReference>
<feature type="repeat" description="WD" evidence="3">
    <location>
        <begin position="291"/>
        <end position="330"/>
    </location>
</feature>
<dbReference type="CDD" id="cd00200">
    <property type="entry name" value="WD40"/>
    <property type="match status" value="1"/>
</dbReference>
<sequence>MLTLSPSTLTALHTRLHPFTVRDFLTTLPQELAVAILTWTDACTVARVERVCRAWQRVARESAVWRGLCWRRGWRGDVEGYTPTYPLDAATHGHAHLEPAIDWRHVYRRRTQLNRHWQDGRYATRVFSGHTAPIYCLQFDREKIISGSRDTTLRVWDMQSGQCQRTLRGHGGSVVCLQYSDRYIVSGASDGCLIVWDVRTGEALRVLRGHAETVLNVRFDGRAIVSCSRDSTIKLWRTEPEPESLAPFRTLVGHRAAVNAVQYHGDTIVSGSGDRVIKVWSASTGQLLRNLLGHTRGIACLHFDGTTLVSGSSDATLRIWDVHKGVQLRLLRGHTDLVRSVAFDADRIVSASYDGTVRMWSRETGREMWIVRGRHTERIFKVGLSEGRLVTGAKDRCIIVWEFTHGLDG</sequence>
<dbReference type="OrthoDB" id="19711at2759"/>
<dbReference type="EMBL" id="ML014138">
    <property type="protein sequence ID" value="RKP02659.1"/>
    <property type="molecule type" value="Genomic_DNA"/>
</dbReference>
<dbReference type="Pfam" id="PF12937">
    <property type="entry name" value="F-box-like"/>
    <property type="match status" value="1"/>
</dbReference>
<feature type="repeat" description="WD" evidence="3">
    <location>
        <begin position="127"/>
        <end position="166"/>
    </location>
</feature>
<feature type="repeat" description="WD" evidence="3">
    <location>
        <begin position="251"/>
        <end position="290"/>
    </location>
</feature>
<evidence type="ECO:0000256" key="1">
    <source>
        <dbReference type="ARBA" id="ARBA00022574"/>
    </source>
</evidence>
<dbReference type="PROSITE" id="PS50181">
    <property type="entry name" value="FBOX"/>
    <property type="match status" value="1"/>
</dbReference>
<dbReference type="STRING" id="1555241.A0A4V1IV33"/>
<dbReference type="InterPro" id="IPR036047">
    <property type="entry name" value="F-box-like_dom_sf"/>
</dbReference>
<proteinExistence type="predicted"/>
<dbReference type="InterPro" id="IPR001680">
    <property type="entry name" value="WD40_rpt"/>
</dbReference>
<name>A0A4V1IV33_9FUNG</name>
<accession>A0A4V1IV33</accession>
<feature type="domain" description="F-box" evidence="4">
    <location>
        <begin position="22"/>
        <end position="68"/>
    </location>
</feature>
<evidence type="ECO:0000313" key="6">
    <source>
        <dbReference type="Proteomes" id="UP000274922"/>
    </source>
</evidence>
<dbReference type="InterPro" id="IPR001810">
    <property type="entry name" value="F-box_dom"/>
</dbReference>
<feature type="repeat" description="WD" evidence="3">
    <location>
        <begin position="207"/>
        <end position="236"/>
    </location>
</feature>
<dbReference type="PRINTS" id="PR00320">
    <property type="entry name" value="GPROTEINBRPT"/>
</dbReference>
<organism evidence="5 6">
    <name type="scientific">Caulochytrium protostelioides</name>
    <dbReference type="NCBI Taxonomy" id="1555241"/>
    <lineage>
        <taxon>Eukaryota</taxon>
        <taxon>Fungi</taxon>
        <taxon>Fungi incertae sedis</taxon>
        <taxon>Chytridiomycota</taxon>
        <taxon>Chytridiomycota incertae sedis</taxon>
        <taxon>Chytridiomycetes</taxon>
        <taxon>Caulochytriales</taxon>
        <taxon>Caulochytriaceae</taxon>
        <taxon>Caulochytrium</taxon>
    </lineage>
</organism>
<dbReference type="InterPro" id="IPR019775">
    <property type="entry name" value="WD40_repeat_CS"/>
</dbReference>
<feature type="repeat" description="WD" evidence="3">
    <location>
        <begin position="167"/>
        <end position="206"/>
    </location>
</feature>
<dbReference type="PANTHER" id="PTHR14604">
    <property type="entry name" value="WD40 REPEAT PF20"/>
    <property type="match status" value="1"/>
</dbReference>
<dbReference type="AlphaFoldDB" id="A0A4V1IV33"/>
<dbReference type="PROSITE" id="PS00678">
    <property type="entry name" value="WD_REPEATS_1"/>
    <property type="match status" value="4"/>
</dbReference>
<dbReference type="InterPro" id="IPR050995">
    <property type="entry name" value="WD-F-box_domain-protein"/>
</dbReference>
<dbReference type="PROSITE" id="PS50294">
    <property type="entry name" value="WD_REPEATS_REGION"/>
    <property type="match status" value="6"/>
</dbReference>
<keyword evidence="2" id="KW-0677">Repeat</keyword>
<dbReference type="InterPro" id="IPR036322">
    <property type="entry name" value="WD40_repeat_dom_sf"/>
</dbReference>
<dbReference type="InterPro" id="IPR015943">
    <property type="entry name" value="WD40/YVTN_repeat-like_dom_sf"/>
</dbReference>